<keyword evidence="4" id="KW-0597">Phosphoprotein</keyword>
<keyword evidence="5" id="KW-0560">Oxidoreductase</keyword>
<dbReference type="InterPro" id="IPR009081">
    <property type="entry name" value="PP-bd_ACP"/>
</dbReference>
<dbReference type="EMBL" id="AP023189">
    <property type="protein sequence ID" value="BCG24567.1"/>
    <property type="molecule type" value="Genomic_DNA"/>
</dbReference>
<dbReference type="InterPro" id="IPR010060">
    <property type="entry name" value="NRPS_synth"/>
</dbReference>
<dbReference type="Proteomes" id="UP000509383">
    <property type="component" value="Chromosome"/>
</dbReference>
<dbReference type="InterPro" id="IPR020806">
    <property type="entry name" value="PKS_PP-bd"/>
</dbReference>
<evidence type="ECO:0000313" key="8">
    <source>
        <dbReference type="Proteomes" id="UP000509383"/>
    </source>
</evidence>
<dbReference type="Gene3D" id="3.30.300.30">
    <property type="match status" value="2"/>
</dbReference>
<dbReference type="Pfam" id="PF00501">
    <property type="entry name" value="AMP-binding"/>
    <property type="match status" value="2"/>
</dbReference>
<dbReference type="Gene3D" id="2.30.38.10">
    <property type="entry name" value="Luciferase, Domain 3"/>
    <property type="match status" value="2"/>
</dbReference>
<dbReference type="Gene3D" id="3.40.50.980">
    <property type="match status" value="4"/>
</dbReference>
<proteinExistence type="inferred from homology"/>
<dbReference type="InterPro" id="IPR025110">
    <property type="entry name" value="AMP-bd_C"/>
</dbReference>
<dbReference type="InterPro" id="IPR003819">
    <property type="entry name" value="TauD/TfdA-like"/>
</dbReference>
<dbReference type="FunFam" id="1.10.1200.10:FF:000005">
    <property type="entry name" value="Nonribosomal peptide synthetase 1"/>
    <property type="match status" value="1"/>
</dbReference>
<dbReference type="FunFam" id="3.40.50.12780:FF:000012">
    <property type="entry name" value="Non-ribosomal peptide synthetase"/>
    <property type="match status" value="2"/>
</dbReference>
<evidence type="ECO:0000259" key="6">
    <source>
        <dbReference type="PROSITE" id="PS50075"/>
    </source>
</evidence>
<dbReference type="RefSeq" id="WP_175384255.1">
    <property type="nucleotide sequence ID" value="NZ_AP023189.1"/>
</dbReference>
<dbReference type="PANTHER" id="PTHR45398:SF1">
    <property type="entry name" value="ENZYME, PUTATIVE (JCVI)-RELATED"/>
    <property type="match status" value="1"/>
</dbReference>
<dbReference type="GO" id="GO:0072330">
    <property type="term" value="P:monocarboxylic acid biosynthetic process"/>
    <property type="evidence" value="ECO:0007669"/>
    <property type="project" value="UniProtKB-ARBA"/>
</dbReference>
<evidence type="ECO:0000313" key="7">
    <source>
        <dbReference type="EMBL" id="BCG24567.1"/>
    </source>
</evidence>
<dbReference type="GO" id="GO:0043041">
    <property type="term" value="P:amino acid activation for nonribosomal peptide biosynthetic process"/>
    <property type="evidence" value="ECO:0007669"/>
    <property type="project" value="UniProtKB-ARBA"/>
</dbReference>
<dbReference type="Gene3D" id="3.60.130.10">
    <property type="entry name" value="Clavaminate synthase-like"/>
    <property type="match status" value="1"/>
</dbReference>
<dbReference type="PROSITE" id="PS00012">
    <property type="entry name" value="PHOSPHOPANTETHEINE"/>
    <property type="match status" value="2"/>
</dbReference>
<dbReference type="InterPro" id="IPR036736">
    <property type="entry name" value="ACP-like_sf"/>
</dbReference>
<dbReference type="NCBIfam" id="TIGR01733">
    <property type="entry name" value="AA-adenyl-dom"/>
    <property type="match status" value="2"/>
</dbReference>
<name>A0A6J4E426_9PSED</name>
<dbReference type="FunFam" id="3.40.50.980:FF:000001">
    <property type="entry name" value="Non-ribosomal peptide synthetase"/>
    <property type="match status" value="2"/>
</dbReference>
<dbReference type="GO" id="GO:0031177">
    <property type="term" value="F:phosphopantetheine binding"/>
    <property type="evidence" value="ECO:0007669"/>
    <property type="project" value="InterPro"/>
</dbReference>
<evidence type="ECO:0000256" key="4">
    <source>
        <dbReference type="ARBA" id="ARBA00022553"/>
    </source>
</evidence>
<dbReference type="FunFam" id="3.30.559.10:FF:000012">
    <property type="entry name" value="Non-ribosomal peptide synthetase"/>
    <property type="match status" value="1"/>
</dbReference>
<dbReference type="CDD" id="cd19531">
    <property type="entry name" value="LCL_NRPS-like"/>
    <property type="match status" value="2"/>
</dbReference>
<dbReference type="InterPro" id="IPR020845">
    <property type="entry name" value="AMP-binding_CS"/>
</dbReference>
<dbReference type="KEGG" id="ptw:TUM18999_27580"/>
<evidence type="ECO:0000256" key="3">
    <source>
        <dbReference type="ARBA" id="ARBA00022450"/>
    </source>
</evidence>
<dbReference type="InterPro" id="IPR042098">
    <property type="entry name" value="TauD-like_sf"/>
</dbReference>
<evidence type="ECO:0000256" key="5">
    <source>
        <dbReference type="ARBA" id="ARBA00023002"/>
    </source>
</evidence>
<dbReference type="InterPro" id="IPR006162">
    <property type="entry name" value="Ppantetheine_attach_site"/>
</dbReference>
<dbReference type="CDD" id="cd19543">
    <property type="entry name" value="DCL_NRPS"/>
    <property type="match status" value="1"/>
</dbReference>
<evidence type="ECO:0000256" key="2">
    <source>
        <dbReference type="ARBA" id="ARBA00006432"/>
    </source>
</evidence>
<dbReference type="Pfam" id="PF00550">
    <property type="entry name" value="PP-binding"/>
    <property type="match status" value="2"/>
</dbReference>
<dbReference type="Gene3D" id="1.10.1200.10">
    <property type="entry name" value="ACP-like"/>
    <property type="match status" value="2"/>
</dbReference>
<dbReference type="NCBIfam" id="NF003417">
    <property type="entry name" value="PRK04813.1"/>
    <property type="match status" value="2"/>
</dbReference>
<dbReference type="FunFam" id="2.30.38.10:FF:000001">
    <property type="entry name" value="Non-ribosomal peptide synthetase PvdI"/>
    <property type="match status" value="1"/>
</dbReference>
<reference evidence="7 8" key="1">
    <citation type="submission" date="2020-05" db="EMBL/GenBank/DDBJ databases">
        <title>Characterization of novel class B3 metallo-beta-lactamase from novel Pseudomonas species.</title>
        <authorList>
            <person name="Yamada K."/>
            <person name="Aoki K."/>
            <person name="Ishii Y."/>
        </authorList>
    </citation>
    <scope>NUCLEOTIDE SEQUENCE [LARGE SCALE GENOMIC DNA]</scope>
    <source>
        <strain evidence="7 8">TUM18999</strain>
    </source>
</reference>
<dbReference type="Pfam" id="PF00668">
    <property type="entry name" value="Condensation"/>
    <property type="match status" value="4"/>
</dbReference>
<keyword evidence="3" id="KW-0596">Phosphopantetheine</keyword>
<dbReference type="InterPro" id="IPR045851">
    <property type="entry name" value="AMP-bd_C_sf"/>
</dbReference>
<dbReference type="CDD" id="cd17646">
    <property type="entry name" value="A_NRPS_AB3403-like"/>
    <property type="match status" value="1"/>
</dbReference>
<dbReference type="InterPro" id="IPR001242">
    <property type="entry name" value="Condensation_dom"/>
</dbReference>
<dbReference type="SUPFAM" id="SSF52777">
    <property type="entry name" value="CoA-dependent acyltransferases"/>
    <property type="match status" value="8"/>
</dbReference>
<dbReference type="InterPro" id="IPR000873">
    <property type="entry name" value="AMP-dep_synth/lig_dom"/>
</dbReference>
<dbReference type="FunFam" id="1.10.1200.10:FF:000016">
    <property type="entry name" value="Non-ribosomal peptide synthase"/>
    <property type="match status" value="1"/>
</dbReference>
<dbReference type="PROSITE" id="PS50075">
    <property type="entry name" value="CARRIER"/>
    <property type="match status" value="2"/>
</dbReference>
<dbReference type="FunFam" id="3.30.300.30:FF:000010">
    <property type="entry name" value="Enterobactin synthetase component F"/>
    <property type="match status" value="2"/>
</dbReference>
<dbReference type="CDD" id="cd19534">
    <property type="entry name" value="E_NRPS"/>
    <property type="match status" value="1"/>
</dbReference>
<protein>
    <recommendedName>
        <fullName evidence="6">Carrier domain-containing protein</fullName>
    </recommendedName>
</protein>
<dbReference type="NCBIfam" id="TIGR01720">
    <property type="entry name" value="NRPS-para261"/>
    <property type="match status" value="1"/>
</dbReference>
<comment type="similarity">
    <text evidence="2">Belongs to the ATP-dependent AMP-binding enzyme family.</text>
</comment>
<dbReference type="GO" id="GO:0044550">
    <property type="term" value="P:secondary metabolite biosynthetic process"/>
    <property type="evidence" value="ECO:0007669"/>
    <property type="project" value="UniProtKB-ARBA"/>
</dbReference>
<gene>
    <name evidence="7" type="ORF">TUM18999_27580</name>
</gene>
<dbReference type="CDD" id="cd17649">
    <property type="entry name" value="A_NRPS_PvdJ-like"/>
    <property type="match status" value="1"/>
</dbReference>
<organism evidence="7 8">
    <name type="scientific">Pseudomonas tohonis</name>
    <dbReference type="NCBI Taxonomy" id="2725477"/>
    <lineage>
        <taxon>Bacteria</taxon>
        <taxon>Pseudomonadati</taxon>
        <taxon>Pseudomonadota</taxon>
        <taxon>Gammaproteobacteria</taxon>
        <taxon>Pseudomonadales</taxon>
        <taxon>Pseudomonadaceae</taxon>
        <taxon>Pseudomonas</taxon>
    </lineage>
</organism>
<dbReference type="GO" id="GO:0016706">
    <property type="term" value="F:2-oxoglutarate-dependent dioxygenase activity"/>
    <property type="evidence" value="ECO:0007669"/>
    <property type="project" value="UniProtKB-ARBA"/>
</dbReference>
<dbReference type="SUPFAM" id="SSF47336">
    <property type="entry name" value="ACP-like"/>
    <property type="match status" value="2"/>
</dbReference>
<dbReference type="FunFam" id="3.40.50.980:FF:000002">
    <property type="entry name" value="Enterobactin synthetase component F"/>
    <property type="match status" value="1"/>
</dbReference>
<dbReference type="PROSITE" id="PS00455">
    <property type="entry name" value="AMP_BINDING"/>
    <property type="match status" value="2"/>
</dbReference>
<dbReference type="SUPFAM" id="SSF56801">
    <property type="entry name" value="Acetyl-CoA synthetase-like"/>
    <property type="match status" value="2"/>
</dbReference>
<comment type="cofactor">
    <cofactor evidence="1">
        <name>pantetheine 4'-phosphate</name>
        <dbReference type="ChEBI" id="CHEBI:47942"/>
    </cofactor>
</comment>
<dbReference type="InterPro" id="IPR010071">
    <property type="entry name" value="AA_adenyl_dom"/>
</dbReference>
<dbReference type="InterPro" id="IPR023213">
    <property type="entry name" value="CAT-like_dom_sf"/>
</dbReference>
<dbReference type="SMART" id="SM00823">
    <property type="entry name" value="PKS_PP"/>
    <property type="match status" value="2"/>
</dbReference>
<dbReference type="Pfam" id="PF13193">
    <property type="entry name" value="AMP-binding_C"/>
    <property type="match status" value="2"/>
</dbReference>
<dbReference type="Gene3D" id="3.30.559.10">
    <property type="entry name" value="Chloramphenicol acetyltransferase-like domain"/>
    <property type="match status" value="4"/>
</dbReference>
<evidence type="ECO:0000256" key="1">
    <source>
        <dbReference type="ARBA" id="ARBA00001957"/>
    </source>
</evidence>
<dbReference type="Gene3D" id="3.30.559.30">
    <property type="entry name" value="Nonribosomal peptide synthetase, condensation domain"/>
    <property type="match status" value="4"/>
</dbReference>
<dbReference type="SUPFAM" id="SSF51197">
    <property type="entry name" value="Clavaminate synthase-like"/>
    <property type="match status" value="1"/>
</dbReference>
<feature type="domain" description="Carrier" evidence="6">
    <location>
        <begin position="2532"/>
        <end position="2607"/>
    </location>
</feature>
<sequence length="3432" mass="377594">MLKQGAARDIRAEELVERLRGLDAGKRRQFFAKLGQMGIDVARLPIVPACERGRHALSYAQQRQWFLWKLDPHSAAYHIPVVLRLEGAVDAGALEQAFHALIERHESLRTRFVEADGEVFQQVEATLDFSLETTRLPVAEGSGEGRPALHDYLEARILQPFDLERGPLIRAALARTGEAEQVLVIVLHHGITDGWSMGVMVDDLLALYKAAVDGTAAQLPPLPIQFRDYAAWQRQWLEAGERERQLDWWKACLGEGRTLLELPTDHARPPVQSHRGARFAIPVAPQLARALKGLARQQDTTLFSLLLASFQVLLHRYSGQAEVRVGVPMANRNRRECERLIGLFINTQVFQGVMDGNTRFSELLQQLQRMGLEAQAYQDLPFEQLVEALQPERSLSHNPLFQVMYNHQAKAAGLSGLPGLKVEGVTWDSGTAQLDLTLETCDEGDGLAAALVYATDLFEAATIERMAGHWLGLLEAIVAQPDTPIAELPLLSPSERETQLHGWNATATAYPLDTPVHQLIEAQVQRAPDAPALAFGTETLSYAALNQRANRLAHALIARGVGPDSLVGIAVERSIEMVVGLLAILKAGGAYVPLDPEYPAERLAYMLDDSSVNLLLSQSHLELPLAEGVQRIDLDVESLADFPETNPGVALDAENLAYVIYTSGSTGKPKGAGNRHLALTNRLCWMQQAYGLDASDSVLQKTPFSFDVSVWEFFWPLMTGARLVVAAPGDHRDPARLVALIERENITTLHFVPSMLQAFLLDPQVERCTRLKRIVCSGEALPVDAQQQVFARLPQADLYNLYGPTEAAIDVTHWTCVDEGKDGVPIGQPIANLGCYILDANLEPVPVGVLGELYLTGVGLARGYHRRPALTAERFVANPFVAGERMYRTGDLARYRQDGVIEYAGRIDHQVKIRGLRIELGEIEARLMELDEVREAVVLAVDQRLVGYVVPATAELDTEQLASQLRNGLPDYMVPAQWVLLEAMPLSPNGKLERKALPQPEVGQSRKAYVAPATLVQQQLAAIWQAVLGIEQVGAQDNFFELGGDSIVSIQVVSRARQQGLLITPRDLFQHQSIEALAAVARRAEAQEPAEQGPLSGATAMLPAQTMFFAADVPDAHHWNQSVLLQPAQALDAAALEQALAALVQRHDALRLRFARSANGWQARFAAPSNAPLLAYRRLSDLAQLPALCDEVQGSLDLEHGPLLRVVLVDLPDASQRLLVVIHHLAVDGVSWRVLFDELQQAYGQAATGATPAFAPKSASVKAWAERLQAHAKRAGAEEELGFWQAYLGGAEVGLPQRREGRATYRQAAHASTRLDKDLTRRLLQDAPAAYRTRINDLLLTALARVLCRWTGHASALVQLEGHGRDGLPDGPDVSQTLGWFTSFFPVHLHPQDDLAGSIKRIKEDLRRVPDNGIGFTALRYLGDEEMQARMAALPQPGVTFNYLGQLDGSFAGEGGLFVPAREPAGREQSLEAPLPNCLVLNGQVYDGQLAVDWCFSRECFDEATLQGLADAYAQALRELVEHCCASDNRGVTPSDFPLMPLTQEQLDGLPLAPAQLQDIYPLSPMQQGMLFHSLYQGARAEYINQLRVDADGLQPQRFRAAWQQAMDRHDVLRSAFLWQADMERPLQLVQRQVEVPFEVLDWRGRDGLDQALDDLVAAEHARGFDLGVAPLLRIKLVLLAEGRCHLVLTHHHILVDGWSLSLLLGEVLQQYAGQPLPSRAGRYADYIAWLQQRDAQAGERFWRPLLASLEEPTRLARANPMPLAGSGFGDHRVQFDRAASQRLQDAARHAKVTLNTLVQAAWLLLLQRYTGQATVAFGATVAGRPAELEGIEEQVGLFINTLPVIAAPAPQQRVAQWLEQVQSLNLALREHEHTPLYDIQRWAGQGGESLFDTLVVFENYPMSAALQQGAPQGLRFGEVANHERTHYPLTLSVSLDDGLVLEFSHDRAHFTDAVVQRLAGHLTRLIGLMAAQPHAALGSLDYLAADERQQLVEAWSRATLDCPSERFVHELFATQAAVTPDAAALLFEDHELSYAELNLRANRLARHLMALGVGPDVRVGLAVERGPELVIGLLAVLKAGGAYVPLDPGYPADRLLCMIEDSGAALVLTQQSVLDSLPVPAGLPRLCLDQGDAWQGLEGSDPQVRLHPHNLAYVMFTSGSTGRPKGVGISHQALARHAWVALDFFDLRAQDRVLQFSTFNFDGFVEQLYPALICGAAVVLRGNEIWDSETFYRELIAKRISVVDLTTAYWSMIARDFAEVGPRPYGALRQVHSGGEAMPPEALSAWRQAGLGGIRLLNTYGPTEATVTATTLDCAPYVSEARPLPLTLPIGRVLPGRSIYLLDEVGLPAPVGMIGELVIGGELLARGYFNRPGLTAERFIPDPFSAEPGARLYRTGDLARYGAEGEIEYVGRVDHQVKIRGFRIELGEIEARLLEQDSVRDAVVLALPGASGLQIVGYVVPQEPALLAADAEQQASWRSAVGERLQAQLPDYMVPACLVLLERFPLSPNGKLDRKALPAPDAASQQQRFEAPADELECRLAEVWQGVLGLERVGRGDHFFELGGHSLLATQVVARLRRCIEQPISLRDLFEAPVLGALAQRLRSRSLAPVQVARPPVTPRRGAPTLSLAQRRLWVIEQFSASGAYGMPMALRLTGELQAPLLARALNAVIRRHEVLRTAYVADDEGDPQAVVTEDLEIELPLLDLSALPPDARDACVADAVEDNARSPISLLQAPLLRARLLRLGAEEHVLLFAMHHIVSDGWSMSVLAGEVMEIYGRLRDGDASPLPPLPLQYADFAEWQLGLERTGVLQAQAGFWAGALSGYSGLLALPTDRSRPANPTLAGRERSFVIAPALGRRLNALARAQGTTLYNVLLAAFQLMLHRLGGSDDIVVGVDVAGREQLELEALIGFFVNVLPVRSRYEPGKAFSAFLDETRQAALDAFEHQDLPFDMIVEAAAAPRHKGANPLVQVLFVMSNLPLASRSIAGMRIEPIDSATAYSKFDMALFVEADGDALQGTWQFASDLFDGERIGALLEGWIGILEQITGDPNIRSEDIDMPTHTAASAEAPVRNKADKLGKFLKKAQGGAPAKAQGQIRETLVVPGQDFPLMMEPSDPGIDLVGWAKANRPLLEEKLARHAAILFRGFALRDIHDFEAFAEAVQPGLYGQYGDLPKKEGGKNTYRSTPYPEQKMILFHNEGSHQDRWPRKQLFFCELPSPIGGATPIVDCRQMYRRMPEALRDLFESRGLLYVRTFSGDLDVPWQHFFKTEVRAEVEARCQAAGIQWSWLENDGLQIRTPCPAIIRHPVTFEKSFFNQVQLHHIHCLDADVRDDLLALYGLERMPRHVYFGDGSPISDAIMQQVGELYEACAVRPGWQKGDVLLLDNMLAAHARDPFEGPRKIVVAMSEMFDRRELERPSAAQVQQLDNEVQA</sequence>
<dbReference type="PANTHER" id="PTHR45398">
    <property type="match status" value="1"/>
</dbReference>
<dbReference type="Pfam" id="PF02668">
    <property type="entry name" value="TauD"/>
    <property type="match status" value="1"/>
</dbReference>
<feature type="domain" description="Carrier" evidence="6">
    <location>
        <begin position="1011"/>
        <end position="1085"/>
    </location>
</feature>
<accession>A0A6J4E426</accession>